<keyword evidence="5" id="KW-0997">Cell inner membrane</keyword>
<evidence type="ECO:0000313" key="10">
    <source>
        <dbReference type="EMBL" id="EKT57360.1"/>
    </source>
</evidence>
<accession>K8WMI7</accession>
<dbReference type="InterPro" id="IPR037294">
    <property type="entry name" value="ABC_BtuC-like"/>
</dbReference>
<feature type="transmembrane region" description="Helical" evidence="9">
    <location>
        <begin position="94"/>
        <end position="114"/>
    </location>
</feature>
<dbReference type="InterPro" id="IPR023691">
    <property type="entry name" value="ABC_transptr_BtuC"/>
</dbReference>
<dbReference type="GO" id="GO:0015889">
    <property type="term" value="P:cobalamin transport"/>
    <property type="evidence" value="ECO:0007669"/>
    <property type="project" value="UniProtKB-UniRule"/>
</dbReference>
<dbReference type="PATRIC" id="fig|1141660.3.peg.1643"/>
<organism evidence="10 11">
    <name type="scientific">Providencia sneebia DSM 19967</name>
    <dbReference type="NCBI Taxonomy" id="1141660"/>
    <lineage>
        <taxon>Bacteria</taxon>
        <taxon>Pseudomonadati</taxon>
        <taxon>Pseudomonadota</taxon>
        <taxon>Gammaproteobacteria</taxon>
        <taxon>Enterobacterales</taxon>
        <taxon>Morganellaceae</taxon>
        <taxon>Providencia</taxon>
    </lineage>
</organism>
<dbReference type="OrthoDB" id="9055647at2"/>
<sequence>MNSQNKIEYLQTKQKQIDIRLLALLAVALFIISIFSLSAGEVWLWPNQWFSETAQLFVWQIRFPRLLAVIVIGAALAVTGAIMQALFENPLAEPGLLGISNGAGVAVVFIILLSNGITQYWLISLGAVIGALLLTFILLFFARKKRFNNASLLLVGVALGVICGALMTWMVYMSSSLDLRQLLYWMMGSFSGIDMRQLGLVITCVPFLLWAMCQGTALNYLSLGSLQAYQLGFSHYKWRLALIIVTGILIGLSVAIAGAISFVGLVIPHILRLSGLTDNKWLLPGCALAGAGGLLLADILSRILIAHAEIPIGVITATLGAPIFIWLLARNQQWR</sequence>
<comment type="caution">
    <text evidence="10">The sequence shown here is derived from an EMBL/GenBank/DDBJ whole genome shotgun (WGS) entry which is preliminary data.</text>
</comment>
<evidence type="ECO:0000256" key="3">
    <source>
        <dbReference type="ARBA" id="ARBA00022448"/>
    </source>
</evidence>
<dbReference type="EMBL" id="AKKN01000008">
    <property type="protein sequence ID" value="EKT57360.1"/>
    <property type="molecule type" value="Genomic_DNA"/>
</dbReference>
<protein>
    <recommendedName>
        <fullName evidence="9">Vitamin B12 import system permease protein BtuC</fullName>
    </recommendedName>
</protein>
<dbReference type="InterPro" id="IPR000522">
    <property type="entry name" value="ABC_transptr_permease_BtuC"/>
</dbReference>
<keyword evidence="11" id="KW-1185">Reference proteome</keyword>
<feature type="transmembrane region" description="Helical" evidence="9">
    <location>
        <begin position="153"/>
        <end position="175"/>
    </location>
</feature>
<feature type="transmembrane region" description="Helical" evidence="9">
    <location>
        <begin position="120"/>
        <end position="141"/>
    </location>
</feature>
<dbReference type="FunFam" id="1.10.3470.10:FF:000001">
    <property type="entry name" value="Vitamin B12 ABC transporter permease BtuC"/>
    <property type="match status" value="1"/>
</dbReference>
<dbReference type="SUPFAM" id="SSF81345">
    <property type="entry name" value="ABC transporter involved in vitamin B12 uptake, BtuC"/>
    <property type="match status" value="1"/>
</dbReference>
<dbReference type="RefSeq" id="WP_008915470.1">
    <property type="nucleotide sequence ID" value="NZ_CM001773.1"/>
</dbReference>
<comment type="subunit">
    <text evidence="9">The complex is composed of two ATP-binding proteins (BtuD), two transmembrane proteins (BtuC) and a solute-binding protein (BtuF).</text>
</comment>
<dbReference type="PANTHER" id="PTHR30472">
    <property type="entry name" value="FERRIC ENTEROBACTIN TRANSPORT SYSTEM PERMEASE PROTEIN"/>
    <property type="match status" value="1"/>
</dbReference>
<evidence type="ECO:0000256" key="6">
    <source>
        <dbReference type="ARBA" id="ARBA00022692"/>
    </source>
</evidence>
<dbReference type="NCBIfam" id="NF003001">
    <property type="entry name" value="PRK03784.1"/>
    <property type="match status" value="1"/>
</dbReference>
<dbReference type="PANTHER" id="PTHR30472:SF29">
    <property type="entry name" value="VITAMIN B12 IMPORT SYSTEM PERMEASE PROTEIN BTUC"/>
    <property type="match status" value="1"/>
</dbReference>
<feature type="transmembrane region" description="Helical" evidence="9">
    <location>
        <begin position="195"/>
        <end position="221"/>
    </location>
</feature>
<comment type="subcellular location">
    <subcellularLocation>
        <location evidence="1 9">Cell membrane</location>
        <topology evidence="1 9">Multi-pass membrane protein</topology>
    </subcellularLocation>
</comment>
<dbReference type="HOGENOM" id="CLU_013016_0_3_6"/>
<dbReference type="GO" id="GO:0005886">
    <property type="term" value="C:plasma membrane"/>
    <property type="evidence" value="ECO:0007669"/>
    <property type="project" value="UniProtKB-SubCell"/>
</dbReference>
<reference evidence="10 11" key="1">
    <citation type="journal article" date="2012" name="BMC Genomics">
        <title>Comparative genomics of bacteria in the genus Providencia isolated from wild Drosophila melanogaster.</title>
        <authorList>
            <person name="Galac M.R."/>
            <person name="Lazzaro B.P."/>
        </authorList>
    </citation>
    <scope>NUCLEOTIDE SEQUENCE [LARGE SCALE GENOMIC DNA]</scope>
    <source>
        <strain evidence="10 11">DSM 19967</strain>
    </source>
</reference>
<keyword evidence="6 9" id="KW-0812">Transmembrane</keyword>
<evidence type="ECO:0000256" key="1">
    <source>
        <dbReference type="ARBA" id="ARBA00004651"/>
    </source>
</evidence>
<evidence type="ECO:0000256" key="2">
    <source>
        <dbReference type="ARBA" id="ARBA00007935"/>
    </source>
</evidence>
<keyword evidence="4 9" id="KW-1003">Cell membrane</keyword>
<dbReference type="Gene3D" id="1.10.3470.10">
    <property type="entry name" value="ABC transporter involved in vitamin B12 uptake, BtuC"/>
    <property type="match status" value="1"/>
</dbReference>
<feature type="transmembrane region" description="Helical" evidence="9">
    <location>
        <begin position="21"/>
        <end position="46"/>
    </location>
</feature>
<comment type="function">
    <text evidence="9">Part of the ABC transporter complex BtuCDF involved in vitamin B12 import. Involved in the translocation of the substrate across the membrane.</text>
</comment>
<evidence type="ECO:0000256" key="8">
    <source>
        <dbReference type="ARBA" id="ARBA00023136"/>
    </source>
</evidence>
<keyword evidence="8 9" id="KW-0472">Membrane</keyword>
<dbReference type="GO" id="GO:0090482">
    <property type="term" value="F:vitamin transmembrane transporter activity"/>
    <property type="evidence" value="ECO:0007669"/>
    <property type="project" value="UniProtKB-UniRule"/>
</dbReference>
<dbReference type="Proteomes" id="UP000010290">
    <property type="component" value="Chromosome"/>
</dbReference>
<feature type="transmembrane region" description="Helical" evidence="9">
    <location>
        <begin position="66"/>
        <end position="87"/>
    </location>
</feature>
<dbReference type="CDD" id="cd06550">
    <property type="entry name" value="TM_ABC_iron-siderophores_like"/>
    <property type="match status" value="1"/>
</dbReference>
<evidence type="ECO:0000313" key="11">
    <source>
        <dbReference type="Proteomes" id="UP000010290"/>
    </source>
</evidence>
<dbReference type="Pfam" id="PF01032">
    <property type="entry name" value="FecCD"/>
    <property type="match status" value="1"/>
</dbReference>
<keyword evidence="3 9" id="KW-0813">Transport</keyword>
<dbReference type="AlphaFoldDB" id="K8WMI7"/>
<comment type="similarity">
    <text evidence="2 9">Belongs to the binding-protein-dependent transport system permease family. FecCD subfamily.</text>
</comment>
<evidence type="ECO:0000256" key="7">
    <source>
        <dbReference type="ARBA" id="ARBA00022989"/>
    </source>
</evidence>
<feature type="transmembrane region" description="Helical" evidence="9">
    <location>
        <begin position="312"/>
        <end position="329"/>
    </location>
</feature>
<evidence type="ECO:0000256" key="9">
    <source>
        <dbReference type="HAMAP-Rule" id="MF_01004"/>
    </source>
</evidence>
<gene>
    <name evidence="9" type="primary">btuC</name>
    <name evidence="10" type="ORF">OO7_08225</name>
</gene>
<proteinExistence type="inferred from homology"/>
<feature type="transmembrane region" description="Helical" evidence="9">
    <location>
        <begin position="242"/>
        <end position="269"/>
    </location>
</feature>
<keyword evidence="7 9" id="KW-1133">Transmembrane helix</keyword>
<feature type="transmembrane region" description="Helical" evidence="9">
    <location>
        <begin position="281"/>
        <end position="300"/>
    </location>
</feature>
<evidence type="ECO:0000256" key="5">
    <source>
        <dbReference type="ARBA" id="ARBA00022519"/>
    </source>
</evidence>
<dbReference type="HAMAP" id="MF_01004">
    <property type="entry name" value="BtuC"/>
    <property type="match status" value="1"/>
</dbReference>
<evidence type="ECO:0000256" key="4">
    <source>
        <dbReference type="ARBA" id="ARBA00022475"/>
    </source>
</evidence>
<name>K8WMI7_9GAMM</name>